<feature type="transmembrane region" description="Helical" evidence="9">
    <location>
        <begin position="26"/>
        <end position="47"/>
    </location>
</feature>
<organism evidence="11 12">
    <name type="scientific">Rhodonellum psychrophilum GCM71 = DSM 17998</name>
    <dbReference type="NCBI Taxonomy" id="1123057"/>
    <lineage>
        <taxon>Bacteria</taxon>
        <taxon>Pseudomonadati</taxon>
        <taxon>Bacteroidota</taxon>
        <taxon>Cytophagia</taxon>
        <taxon>Cytophagales</taxon>
        <taxon>Cytophagaceae</taxon>
        <taxon>Rhodonellum</taxon>
    </lineage>
</organism>
<dbReference type="GO" id="GO:0022857">
    <property type="term" value="F:transmembrane transporter activity"/>
    <property type="evidence" value="ECO:0007669"/>
    <property type="project" value="TreeGrafter"/>
</dbReference>
<dbReference type="GO" id="GO:0005886">
    <property type="term" value="C:plasma membrane"/>
    <property type="evidence" value="ECO:0007669"/>
    <property type="project" value="UniProtKB-SubCell"/>
</dbReference>
<evidence type="ECO:0000256" key="3">
    <source>
        <dbReference type="ARBA" id="ARBA00022475"/>
    </source>
</evidence>
<keyword evidence="3" id="KW-1003">Cell membrane</keyword>
<accession>U5C3D8</accession>
<keyword evidence="2" id="KW-0813">Transport</keyword>
<evidence type="ECO:0000256" key="6">
    <source>
        <dbReference type="ARBA" id="ARBA00022989"/>
    </source>
</evidence>
<proteinExistence type="inferred from homology"/>
<evidence type="ECO:0000256" key="8">
    <source>
        <dbReference type="ARBA" id="ARBA00038436"/>
    </source>
</evidence>
<evidence type="ECO:0000256" key="4">
    <source>
        <dbReference type="ARBA" id="ARBA00022519"/>
    </source>
</evidence>
<dbReference type="PANTHER" id="PTHR35011:SF2">
    <property type="entry name" value="2,3-DIKETO-L-GULONATE TRAP TRANSPORTER SMALL PERMEASE PROTEIN YIAM"/>
    <property type="match status" value="1"/>
</dbReference>
<reference evidence="11 12" key="1">
    <citation type="journal article" date="2013" name="Genome Announc.">
        <title>Draft Genome Sequence of the Psychrophilic and Alkaliphilic Rhodonellum psychrophilum Strain GCM71T.</title>
        <authorList>
            <person name="Hauptmann A.L."/>
            <person name="Glaring M.A."/>
            <person name="Hallin P.F."/>
            <person name="Prieme A."/>
            <person name="Stougaard P."/>
        </authorList>
    </citation>
    <scope>NUCLEOTIDE SEQUENCE [LARGE SCALE GENOMIC DNA]</scope>
    <source>
        <strain evidence="11 12">GCM71</strain>
    </source>
</reference>
<feature type="transmembrane region" description="Helical" evidence="9">
    <location>
        <begin position="62"/>
        <end position="80"/>
    </location>
</feature>
<evidence type="ECO:0000256" key="9">
    <source>
        <dbReference type="SAM" id="Phobius"/>
    </source>
</evidence>
<protein>
    <recommendedName>
        <fullName evidence="10">Tripartite ATP-independent periplasmic transporters DctQ component domain-containing protein</fullName>
    </recommendedName>
</protein>
<dbReference type="AlphaFoldDB" id="U5C3D8"/>
<dbReference type="Pfam" id="PF04290">
    <property type="entry name" value="DctQ"/>
    <property type="match status" value="1"/>
</dbReference>
<comment type="similarity">
    <text evidence="8">Belongs to the TRAP transporter small permease family.</text>
</comment>
<gene>
    <name evidence="11" type="ORF">P872_04155</name>
</gene>
<dbReference type="eggNOG" id="COG3090">
    <property type="taxonomic scope" value="Bacteria"/>
</dbReference>
<sequence length="175" mass="19578">MDSGIYTLKRNSFMKKITLKQSVDKVVSSALIILMGLMVINVTWQVLSRYIFQNPASFTDELSRYMLVWLGMLGAAYVAGQDQHLAIDIVLRKLEGKAKANLQILINSLVIIFVVAVMILGGSNLVYITFILEQKSATLQVPLAYIYTIIPVSGLLVLFYQLSQIFDILKTQKTA</sequence>
<feature type="transmembrane region" description="Helical" evidence="9">
    <location>
        <begin position="144"/>
        <end position="163"/>
    </location>
</feature>
<dbReference type="Proteomes" id="UP000016843">
    <property type="component" value="Unassembled WGS sequence"/>
</dbReference>
<comment type="subcellular location">
    <subcellularLocation>
        <location evidence="1">Cell inner membrane</location>
        <topology evidence="1">Multi-pass membrane protein</topology>
    </subcellularLocation>
</comment>
<dbReference type="GO" id="GO:0015740">
    <property type="term" value="P:C4-dicarboxylate transport"/>
    <property type="evidence" value="ECO:0007669"/>
    <property type="project" value="TreeGrafter"/>
</dbReference>
<evidence type="ECO:0000313" key="12">
    <source>
        <dbReference type="Proteomes" id="UP000016843"/>
    </source>
</evidence>
<dbReference type="EMBL" id="AWXR01000022">
    <property type="protein sequence ID" value="ERM82717.1"/>
    <property type="molecule type" value="Genomic_DNA"/>
</dbReference>
<keyword evidence="12" id="KW-1185">Reference proteome</keyword>
<evidence type="ECO:0000256" key="5">
    <source>
        <dbReference type="ARBA" id="ARBA00022692"/>
    </source>
</evidence>
<feature type="transmembrane region" description="Helical" evidence="9">
    <location>
        <begin position="101"/>
        <end position="132"/>
    </location>
</feature>
<keyword evidence="4" id="KW-0997">Cell inner membrane</keyword>
<dbReference type="PANTHER" id="PTHR35011">
    <property type="entry name" value="2,3-DIKETO-L-GULONATE TRAP TRANSPORTER SMALL PERMEASE PROTEIN YIAM"/>
    <property type="match status" value="1"/>
</dbReference>
<dbReference type="PATRIC" id="fig|1123057.7.peg.2334"/>
<comment type="caution">
    <text evidence="11">The sequence shown here is derived from an EMBL/GenBank/DDBJ whole genome shotgun (WGS) entry which is preliminary data.</text>
</comment>
<keyword evidence="6 9" id="KW-1133">Transmembrane helix</keyword>
<keyword evidence="5 9" id="KW-0812">Transmembrane</keyword>
<evidence type="ECO:0000256" key="1">
    <source>
        <dbReference type="ARBA" id="ARBA00004429"/>
    </source>
</evidence>
<dbReference type="InterPro" id="IPR055348">
    <property type="entry name" value="DctQ"/>
</dbReference>
<feature type="domain" description="Tripartite ATP-independent periplasmic transporters DctQ component" evidence="10">
    <location>
        <begin position="38"/>
        <end position="170"/>
    </location>
</feature>
<evidence type="ECO:0000259" key="10">
    <source>
        <dbReference type="Pfam" id="PF04290"/>
    </source>
</evidence>
<evidence type="ECO:0000256" key="2">
    <source>
        <dbReference type="ARBA" id="ARBA00022448"/>
    </source>
</evidence>
<dbReference type="InterPro" id="IPR007387">
    <property type="entry name" value="TRAP_DctQ"/>
</dbReference>
<keyword evidence="7 9" id="KW-0472">Membrane</keyword>
<name>U5C3D8_9BACT</name>
<evidence type="ECO:0000313" key="11">
    <source>
        <dbReference type="EMBL" id="ERM82717.1"/>
    </source>
</evidence>
<evidence type="ECO:0000256" key="7">
    <source>
        <dbReference type="ARBA" id="ARBA00023136"/>
    </source>
</evidence>